<dbReference type="Proteomes" id="UP000267223">
    <property type="component" value="Unassembled WGS sequence"/>
</dbReference>
<gene>
    <name evidence="1" type="ORF">EFY79_15090</name>
</gene>
<dbReference type="OrthoDB" id="654178at2"/>
<evidence type="ECO:0000313" key="2">
    <source>
        <dbReference type="Proteomes" id="UP000267223"/>
    </source>
</evidence>
<protein>
    <submittedName>
        <fullName evidence="1">Uncharacterized protein</fullName>
    </submittedName>
</protein>
<reference evidence="1 2" key="1">
    <citation type="submission" date="2018-11" db="EMBL/GenBank/DDBJ databases">
        <title>Draft genome sequence of Ferruginibacter sp. BO-59.</title>
        <authorList>
            <person name="Im W.T."/>
        </authorList>
    </citation>
    <scope>NUCLEOTIDE SEQUENCE [LARGE SCALE GENOMIC DNA]</scope>
    <source>
        <strain evidence="1 2">BO-59</strain>
    </source>
</reference>
<dbReference type="PROSITE" id="PS51257">
    <property type="entry name" value="PROKAR_LIPOPROTEIN"/>
    <property type="match status" value="1"/>
</dbReference>
<dbReference type="AlphaFoldDB" id="A0A3M9N9P7"/>
<evidence type="ECO:0000313" key="1">
    <source>
        <dbReference type="EMBL" id="RNI34504.1"/>
    </source>
</evidence>
<dbReference type="InterPro" id="IPR011250">
    <property type="entry name" value="OMP/PagP_B-barrel"/>
</dbReference>
<name>A0A3M9N9P7_9BACT</name>
<proteinExistence type="predicted"/>
<comment type="caution">
    <text evidence="1">The sequence shown here is derived from an EMBL/GenBank/DDBJ whole genome shotgun (WGS) entry which is preliminary data.</text>
</comment>
<dbReference type="SUPFAM" id="SSF56925">
    <property type="entry name" value="OMPA-like"/>
    <property type="match status" value="1"/>
</dbReference>
<organism evidence="1 2">
    <name type="scientific">Hanamia caeni</name>
    <dbReference type="NCBI Taxonomy" id="2294116"/>
    <lineage>
        <taxon>Bacteria</taxon>
        <taxon>Pseudomonadati</taxon>
        <taxon>Bacteroidota</taxon>
        <taxon>Chitinophagia</taxon>
        <taxon>Chitinophagales</taxon>
        <taxon>Chitinophagaceae</taxon>
        <taxon>Hanamia</taxon>
    </lineage>
</organism>
<dbReference type="RefSeq" id="WP_123121563.1">
    <property type="nucleotide sequence ID" value="NZ_RJJR01000013.1"/>
</dbReference>
<accession>A0A3M9N9P7</accession>
<keyword evidence="2" id="KW-1185">Reference proteome</keyword>
<dbReference type="EMBL" id="RJJR01000013">
    <property type="protein sequence ID" value="RNI34504.1"/>
    <property type="molecule type" value="Genomic_DNA"/>
</dbReference>
<sequence>MKKRIQGIWPAYFILIISCLFSRQSYSQSFIISGEKARYEVGFNVGPSFFLGDLGGHRGKGKRFVKDINFPLTQIMTGGFVACYPNEWLGIRFAAQYGKLSGKDNIINTEGNDELYRKQRNLDFRTNIAEAYVAFEVFPTLLLNLYEPDFKPRILPYGVLGVGYFHFNPQGSLTDQYGDKVWYYLRPLHTEGEGFAEYPERKEYSLNQINIPMGLGLKYFISDRVNVSFEILLRKSFTDYIDDVSTTYVNPDLYNKYLTARDAAVARQISDKVFAIVNPGLTRNSPGTQRGNPNQNDSYFTTFLKFGFRLGPIFENSYDRHAAERMKCPHTF</sequence>